<evidence type="ECO:0000313" key="1">
    <source>
        <dbReference type="EMBL" id="KIK89624.1"/>
    </source>
</evidence>
<organism evidence="1 2">
    <name type="scientific">Paxillus rubicundulus Ve08.2h10</name>
    <dbReference type="NCBI Taxonomy" id="930991"/>
    <lineage>
        <taxon>Eukaryota</taxon>
        <taxon>Fungi</taxon>
        <taxon>Dikarya</taxon>
        <taxon>Basidiomycota</taxon>
        <taxon>Agaricomycotina</taxon>
        <taxon>Agaricomycetes</taxon>
        <taxon>Agaricomycetidae</taxon>
        <taxon>Boletales</taxon>
        <taxon>Paxilineae</taxon>
        <taxon>Paxillaceae</taxon>
        <taxon>Paxillus</taxon>
    </lineage>
</organism>
<keyword evidence="2" id="KW-1185">Reference proteome</keyword>
<dbReference type="Proteomes" id="UP000054538">
    <property type="component" value="Unassembled WGS sequence"/>
</dbReference>
<evidence type="ECO:0000313" key="2">
    <source>
        <dbReference type="Proteomes" id="UP000054538"/>
    </source>
</evidence>
<dbReference type="HOGENOM" id="CLU_2237462_0_0_1"/>
<gene>
    <name evidence="1" type="ORF">PAXRUDRAFT_14391</name>
</gene>
<dbReference type="InParanoid" id="A0A0D0DVH9"/>
<reference evidence="2" key="2">
    <citation type="submission" date="2015-01" db="EMBL/GenBank/DDBJ databases">
        <title>Evolutionary Origins and Diversification of the Mycorrhizal Mutualists.</title>
        <authorList>
            <consortium name="DOE Joint Genome Institute"/>
            <consortium name="Mycorrhizal Genomics Consortium"/>
            <person name="Kohler A."/>
            <person name="Kuo A."/>
            <person name="Nagy L.G."/>
            <person name="Floudas D."/>
            <person name="Copeland A."/>
            <person name="Barry K.W."/>
            <person name="Cichocki N."/>
            <person name="Veneault-Fourrey C."/>
            <person name="LaButti K."/>
            <person name="Lindquist E.A."/>
            <person name="Lipzen A."/>
            <person name="Lundell T."/>
            <person name="Morin E."/>
            <person name="Murat C."/>
            <person name="Riley R."/>
            <person name="Ohm R."/>
            <person name="Sun H."/>
            <person name="Tunlid A."/>
            <person name="Henrissat B."/>
            <person name="Grigoriev I.V."/>
            <person name="Hibbett D.S."/>
            <person name="Martin F."/>
        </authorList>
    </citation>
    <scope>NUCLEOTIDE SEQUENCE [LARGE SCALE GENOMIC DNA]</scope>
    <source>
        <strain evidence="2">Ve08.2h10</strain>
    </source>
</reference>
<accession>A0A0D0DVH9</accession>
<dbReference type="EMBL" id="KN825530">
    <property type="protein sequence ID" value="KIK89624.1"/>
    <property type="molecule type" value="Genomic_DNA"/>
</dbReference>
<protein>
    <submittedName>
        <fullName evidence="1">Uncharacterized protein</fullName>
    </submittedName>
</protein>
<dbReference type="AlphaFoldDB" id="A0A0D0DVH9"/>
<reference evidence="1 2" key="1">
    <citation type="submission" date="2014-04" db="EMBL/GenBank/DDBJ databases">
        <authorList>
            <consortium name="DOE Joint Genome Institute"/>
            <person name="Kuo A."/>
            <person name="Kohler A."/>
            <person name="Jargeat P."/>
            <person name="Nagy L.G."/>
            <person name="Floudas D."/>
            <person name="Copeland A."/>
            <person name="Barry K.W."/>
            <person name="Cichocki N."/>
            <person name="Veneault-Fourrey C."/>
            <person name="LaButti K."/>
            <person name="Lindquist E.A."/>
            <person name="Lipzen A."/>
            <person name="Lundell T."/>
            <person name="Morin E."/>
            <person name="Murat C."/>
            <person name="Sun H."/>
            <person name="Tunlid A."/>
            <person name="Henrissat B."/>
            <person name="Grigoriev I.V."/>
            <person name="Hibbett D.S."/>
            <person name="Martin F."/>
            <person name="Nordberg H.P."/>
            <person name="Cantor M.N."/>
            <person name="Hua S.X."/>
        </authorList>
    </citation>
    <scope>NUCLEOTIDE SEQUENCE [LARGE SCALE GENOMIC DNA]</scope>
    <source>
        <strain evidence="1 2">Ve08.2h10</strain>
    </source>
</reference>
<sequence>MSLLVLGSKRHLTSNLIMSSNTNSLTSAVPTLNRSNYIPHLGHLAEEPAPSFTFTTMPSISEESSSSTPAIIIPVDPCRLSHTLGVQHYGPPAFPQTQCAVDLAH</sequence>
<proteinExistence type="predicted"/>
<name>A0A0D0DVH9_9AGAM</name>